<dbReference type="OrthoDB" id="2657574at2759"/>
<feature type="region of interest" description="Disordered" evidence="1">
    <location>
        <begin position="460"/>
        <end position="483"/>
    </location>
</feature>
<dbReference type="HOGENOM" id="CLU_389845_0_0_1"/>
<feature type="region of interest" description="Disordered" evidence="1">
    <location>
        <begin position="15"/>
        <end position="95"/>
    </location>
</feature>
<protein>
    <submittedName>
        <fullName evidence="2">Uncharacterized protein</fullName>
    </submittedName>
</protein>
<feature type="compositionally biased region" description="Low complexity" evidence="1">
    <location>
        <begin position="217"/>
        <end position="228"/>
    </location>
</feature>
<evidence type="ECO:0000313" key="2">
    <source>
        <dbReference type="EMBL" id="KIM69631.1"/>
    </source>
</evidence>
<gene>
    <name evidence="2" type="ORF">SCLCIDRAFT_716166</name>
</gene>
<reference evidence="3" key="2">
    <citation type="submission" date="2015-01" db="EMBL/GenBank/DDBJ databases">
        <title>Evolutionary Origins and Diversification of the Mycorrhizal Mutualists.</title>
        <authorList>
            <consortium name="DOE Joint Genome Institute"/>
            <consortium name="Mycorrhizal Genomics Consortium"/>
            <person name="Kohler A."/>
            <person name="Kuo A."/>
            <person name="Nagy L.G."/>
            <person name="Floudas D."/>
            <person name="Copeland A."/>
            <person name="Barry K.W."/>
            <person name="Cichocki N."/>
            <person name="Veneault-Fourrey C."/>
            <person name="LaButti K."/>
            <person name="Lindquist E.A."/>
            <person name="Lipzen A."/>
            <person name="Lundell T."/>
            <person name="Morin E."/>
            <person name="Murat C."/>
            <person name="Riley R."/>
            <person name="Ohm R."/>
            <person name="Sun H."/>
            <person name="Tunlid A."/>
            <person name="Henrissat B."/>
            <person name="Grigoriev I.V."/>
            <person name="Hibbett D.S."/>
            <person name="Martin F."/>
        </authorList>
    </citation>
    <scope>NUCLEOTIDE SEQUENCE [LARGE SCALE GENOMIC DNA]</scope>
    <source>
        <strain evidence="3">Foug A</strain>
    </source>
</reference>
<reference evidence="2 3" key="1">
    <citation type="submission" date="2014-04" db="EMBL/GenBank/DDBJ databases">
        <authorList>
            <consortium name="DOE Joint Genome Institute"/>
            <person name="Kuo A."/>
            <person name="Kohler A."/>
            <person name="Nagy L.G."/>
            <person name="Floudas D."/>
            <person name="Copeland A."/>
            <person name="Barry K.W."/>
            <person name="Cichocki N."/>
            <person name="Veneault-Fourrey C."/>
            <person name="LaButti K."/>
            <person name="Lindquist E.A."/>
            <person name="Lipzen A."/>
            <person name="Lundell T."/>
            <person name="Morin E."/>
            <person name="Murat C."/>
            <person name="Sun H."/>
            <person name="Tunlid A."/>
            <person name="Henrissat B."/>
            <person name="Grigoriev I.V."/>
            <person name="Hibbett D.S."/>
            <person name="Martin F."/>
            <person name="Nordberg H.P."/>
            <person name="Cantor M.N."/>
            <person name="Hua S.X."/>
        </authorList>
    </citation>
    <scope>NUCLEOTIDE SEQUENCE [LARGE SCALE GENOMIC DNA]</scope>
    <source>
        <strain evidence="2 3">Foug A</strain>
    </source>
</reference>
<evidence type="ECO:0000256" key="1">
    <source>
        <dbReference type="SAM" id="MobiDB-lite"/>
    </source>
</evidence>
<feature type="region of interest" description="Disordered" evidence="1">
    <location>
        <begin position="595"/>
        <end position="614"/>
    </location>
</feature>
<feature type="region of interest" description="Disordered" evidence="1">
    <location>
        <begin position="379"/>
        <end position="416"/>
    </location>
</feature>
<feature type="compositionally biased region" description="Low complexity" evidence="1">
    <location>
        <begin position="474"/>
        <end position="483"/>
    </location>
</feature>
<feature type="compositionally biased region" description="Polar residues" evidence="1">
    <location>
        <begin position="379"/>
        <end position="400"/>
    </location>
</feature>
<dbReference type="AlphaFoldDB" id="A0A0C3EP99"/>
<feature type="compositionally biased region" description="Polar residues" evidence="1">
    <location>
        <begin position="288"/>
        <end position="308"/>
    </location>
</feature>
<feature type="compositionally biased region" description="Low complexity" evidence="1">
    <location>
        <begin position="266"/>
        <end position="282"/>
    </location>
</feature>
<feature type="region of interest" description="Disordered" evidence="1">
    <location>
        <begin position="217"/>
        <end position="359"/>
    </location>
</feature>
<evidence type="ECO:0000313" key="3">
    <source>
        <dbReference type="Proteomes" id="UP000053989"/>
    </source>
</evidence>
<dbReference type="EMBL" id="KN822006">
    <property type="protein sequence ID" value="KIM69631.1"/>
    <property type="molecule type" value="Genomic_DNA"/>
</dbReference>
<sequence>MGNVIFMITNKPLARSDTRDNNSVRVSGTASPIEMISSEKEPSMEGRASPPPSNALTPVLLRSPSDSRHPSPHVPPQHSPTRVSRDVFTPHTTSPSLLTLESHSQLPQVTAASSPNKSGVDQLPTEIQALRHLSGRTSLAMGPSMAATREDSVPCRSPVSPSFISILSEPPEDLVPSIAVTPCLVGEPQPTEVLAPTVSRDAEPATFSQINIIISSSSRSGSPLSASGESDRINKKPSSVSGFLHVNTGTTGQGPHANASGQLGEPSPTTSSHPATSTTHDSGVSRLSPFSRNSFLDSPSTAATSPSLHSVDLPSSPGRPNRQRPKIDTSCVGPRGQVRKYTVPPINPPTKLRNGSLDLPRHDQYEKFERNHSTYSIAPSVSSRNFKSGTERCSSTQRPASRQDYAASPRAPSVRREQLEYDDTQICLDTANLGEQEVAAFLREVDAALSAVTNRSAAASSDGPAFLSVPNTGRISSRQSRRPSCQQLRADVSAPIRVQNDWEGAVRTAWAVASQSSHPDGMPSRLPTPLSSLIPRNLSFSPDVPRLKPPSPDIDVNLGAGPLVSIEDTAEKGAIRVISGSRTDSQLQGKVRVPFYPASQGPPPQPSSRWEIAV</sequence>
<dbReference type="Proteomes" id="UP000053989">
    <property type="component" value="Unassembled WGS sequence"/>
</dbReference>
<organism evidence="2 3">
    <name type="scientific">Scleroderma citrinum Foug A</name>
    <dbReference type="NCBI Taxonomy" id="1036808"/>
    <lineage>
        <taxon>Eukaryota</taxon>
        <taxon>Fungi</taxon>
        <taxon>Dikarya</taxon>
        <taxon>Basidiomycota</taxon>
        <taxon>Agaricomycotina</taxon>
        <taxon>Agaricomycetes</taxon>
        <taxon>Agaricomycetidae</taxon>
        <taxon>Boletales</taxon>
        <taxon>Sclerodermatineae</taxon>
        <taxon>Sclerodermataceae</taxon>
        <taxon>Scleroderma</taxon>
    </lineage>
</organism>
<keyword evidence="3" id="KW-1185">Reference proteome</keyword>
<name>A0A0C3EP99_9AGAM</name>
<accession>A0A0C3EP99</accession>
<dbReference type="InParanoid" id="A0A0C3EP99"/>
<proteinExistence type="predicted"/>